<gene>
    <name evidence="1" type="ORF">BJEO58_02453</name>
    <name evidence="2" type="ORF">BJEO58_02873</name>
</gene>
<dbReference type="EMBL" id="FXZM01000025">
    <property type="protein sequence ID" value="SMY13261.1"/>
    <property type="molecule type" value="Genomic_DNA"/>
</dbReference>
<keyword evidence="3" id="KW-1185">Reference proteome</keyword>
<reference evidence="2" key="1">
    <citation type="submission" date="2017-03" db="EMBL/GenBank/DDBJ databases">
        <authorList>
            <person name="Afonso C.L."/>
            <person name="Miller P.J."/>
            <person name="Scott M.A."/>
            <person name="Spackman E."/>
            <person name="Goraichik I."/>
            <person name="Dimitrov K.M."/>
            <person name="Suarez D.L."/>
            <person name="Swayne D.E."/>
        </authorList>
    </citation>
    <scope>NUCLEOTIDE SEQUENCE [LARGE SCALE GENOMIC DNA]</scope>
    <source>
        <strain evidence="2">SJ5-8</strain>
    </source>
</reference>
<organism evidence="2 3">
    <name type="scientific">Brevibacterium jeotgali</name>
    <dbReference type="NCBI Taxonomy" id="1262550"/>
    <lineage>
        <taxon>Bacteria</taxon>
        <taxon>Bacillati</taxon>
        <taxon>Actinomycetota</taxon>
        <taxon>Actinomycetes</taxon>
        <taxon>Micrococcales</taxon>
        <taxon>Brevibacteriaceae</taxon>
        <taxon>Brevibacterium</taxon>
    </lineage>
</organism>
<evidence type="ECO:0000313" key="2">
    <source>
        <dbReference type="EMBL" id="SMY13261.1"/>
    </source>
</evidence>
<dbReference type="AlphaFoldDB" id="A0A2H1L8N5"/>
<evidence type="ECO:0008006" key="4">
    <source>
        <dbReference type="Google" id="ProtNLM"/>
    </source>
</evidence>
<sequence>MPHPTCPCAAALDRCSRCDVLLGLPDLHLVDAHVTDTAVLLDVEACDPLTGCPGCGVIA</sequence>
<evidence type="ECO:0000313" key="1">
    <source>
        <dbReference type="EMBL" id="SMY12845.1"/>
    </source>
</evidence>
<dbReference type="EMBL" id="FXZM01000013">
    <property type="protein sequence ID" value="SMY12845.1"/>
    <property type="molecule type" value="Genomic_DNA"/>
</dbReference>
<accession>A0A2H1L8N5</accession>
<protein>
    <recommendedName>
        <fullName evidence="4">ISL3 family transposase</fullName>
    </recommendedName>
</protein>
<evidence type="ECO:0000313" key="3">
    <source>
        <dbReference type="Proteomes" id="UP000234462"/>
    </source>
</evidence>
<proteinExistence type="predicted"/>
<name>A0A2H1L8N5_9MICO</name>
<reference evidence="3" key="2">
    <citation type="submission" date="2017-03" db="EMBL/GenBank/DDBJ databases">
        <authorList>
            <person name="Monnet C."/>
        </authorList>
    </citation>
    <scope>NUCLEOTIDE SEQUENCE [LARGE SCALE GENOMIC DNA]</scope>
    <source>
        <strain evidence="3">SJ5-8</strain>
    </source>
</reference>
<dbReference type="Proteomes" id="UP000234462">
    <property type="component" value="Unassembled WGS sequence"/>
</dbReference>
<feature type="non-terminal residue" evidence="2">
    <location>
        <position position="59"/>
    </location>
</feature>